<dbReference type="Gene3D" id="1.10.10.10">
    <property type="entry name" value="Winged helix-like DNA-binding domain superfamily/Winged helix DNA-binding domain"/>
    <property type="match status" value="1"/>
</dbReference>
<comment type="caution">
    <text evidence="2">The sequence shown here is derived from an EMBL/GenBank/DDBJ whole genome shotgun (WGS) entry which is preliminary data.</text>
</comment>
<dbReference type="Proteomes" id="UP000552644">
    <property type="component" value="Unassembled WGS sequence"/>
</dbReference>
<evidence type="ECO:0000256" key="1">
    <source>
        <dbReference type="SAM" id="MobiDB-lite"/>
    </source>
</evidence>
<dbReference type="InterPro" id="IPR036388">
    <property type="entry name" value="WH-like_DNA-bd_sf"/>
</dbReference>
<protein>
    <submittedName>
        <fullName evidence="2">DNA-binding IscR family transcriptional regulator</fullName>
    </submittedName>
</protein>
<gene>
    <name evidence="2" type="ORF">FHS44_006925</name>
</gene>
<evidence type="ECO:0000313" key="3">
    <source>
        <dbReference type="Proteomes" id="UP000552644"/>
    </source>
</evidence>
<dbReference type="GO" id="GO:0003677">
    <property type="term" value="F:DNA binding"/>
    <property type="evidence" value="ECO:0007669"/>
    <property type="project" value="UniProtKB-KW"/>
</dbReference>
<name>A0A7W7QV53_9ACTN</name>
<organism evidence="2 3">
    <name type="scientific">Streptosporangium saharense</name>
    <dbReference type="NCBI Taxonomy" id="1706840"/>
    <lineage>
        <taxon>Bacteria</taxon>
        <taxon>Bacillati</taxon>
        <taxon>Actinomycetota</taxon>
        <taxon>Actinomycetes</taxon>
        <taxon>Streptosporangiales</taxon>
        <taxon>Streptosporangiaceae</taxon>
        <taxon>Streptosporangium</taxon>
    </lineage>
</organism>
<sequence>MGQSGGYLLTRPAGEISALEVVRAVDGDEPAARSPSLTWPPASTPTATAPP</sequence>
<keyword evidence="2" id="KW-0238">DNA-binding</keyword>
<evidence type="ECO:0000313" key="2">
    <source>
        <dbReference type="EMBL" id="MBB4919781.1"/>
    </source>
</evidence>
<keyword evidence="3" id="KW-1185">Reference proteome</keyword>
<dbReference type="Pfam" id="PF02082">
    <property type="entry name" value="Rrf2"/>
    <property type="match status" value="1"/>
</dbReference>
<reference evidence="2 3" key="1">
    <citation type="submission" date="2020-08" db="EMBL/GenBank/DDBJ databases">
        <title>Genomic Encyclopedia of Type Strains, Phase III (KMG-III): the genomes of soil and plant-associated and newly described type strains.</title>
        <authorList>
            <person name="Whitman W."/>
        </authorList>
    </citation>
    <scope>NUCLEOTIDE SEQUENCE [LARGE SCALE GENOMIC DNA]</scope>
    <source>
        <strain evidence="2 3">CECT 8840</strain>
    </source>
</reference>
<dbReference type="InterPro" id="IPR000944">
    <property type="entry name" value="Tscrpt_reg_Rrf2"/>
</dbReference>
<dbReference type="AlphaFoldDB" id="A0A7W7QV53"/>
<feature type="region of interest" description="Disordered" evidence="1">
    <location>
        <begin position="27"/>
        <end position="51"/>
    </location>
</feature>
<feature type="compositionally biased region" description="Low complexity" evidence="1">
    <location>
        <begin position="34"/>
        <end position="51"/>
    </location>
</feature>
<dbReference type="PROSITE" id="PS51197">
    <property type="entry name" value="HTH_RRF2_2"/>
    <property type="match status" value="1"/>
</dbReference>
<accession>A0A7W7QV53</accession>
<dbReference type="InterPro" id="IPR036390">
    <property type="entry name" value="WH_DNA-bd_sf"/>
</dbReference>
<dbReference type="SUPFAM" id="SSF46785">
    <property type="entry name" value="Winged helix' DNA-binding domain"/>
    <property type="match status" value="1"/>
</dbReference>
<proteinExistence type="predicted"/>
<dbReference type="EMBL" id="JACHJP010000011">
    <property type="protein sequence ID" value="MBB4919781.1"/>
    <property type="molecule type" value="Genomic_DNA"/>
</dbReference>